<evidence type="ECO:0000256" key="1">
    <source>
        <dbReference type="ARBA" id="ARBA00006774"/>
    </source>
</evidence>
<comment type="catalytic activity">
    <reaction evidence="6">
        <text>N(2)-acetyl-L-ornithine + L-glutamate = N-acetyl-L-glutamate + L-ornithine</text>
        <dbReference type="Rhea" id="RHEA:15349"/>
        <dbReference type="ChEBI" id="CHEBI:29985"/>
        <dbReference type="ChEBI" id="CHEBI:44337"/>
        <dbReference type="ChEBI" id="CHEBI:46911"/>
        <dbReference type="ChEBI" id="CHEBI:57805"/>
        <dbReference type="EC" id="2.3.1.35"/>
    </reaction>
</comment>
<feature type="active site" description="Nucleophile" evidence="6">
    <location>
        <position position="196"/>
    </location>
</feature>
<feature type="binding site" evidence="6">
    <location>
        <position position="404"/>
    </location>
    <ligand>
        <name>substrate</name>
    </ligand>
</feature>
<evidence type="ECO:0000256" key="5">
    <source>
        <dbReference type="ARBA" id="ARBA00023315"/>
    </source>
</evidence>
<comment type="pathway">
    <text evidence="6">Amino-acid biosynthesis; L-arginine biosynthesis; L-ornithine and N-acetyl-L-glutamate from L-glutamate and N(2)-acetyl-L-ornithine (cyclic): step 1/1.</text>
</comment>
<accession>A0ABS4S5I1</accession>
<name>A0ABS4S5I1_9BACI</name>
<dbReference type="NCBIfam" id="TIGR00120">
    <property type="entry name" value="ArgJ"/>
    <property type="match status" value="1"/>
</dbReference>
<evidence type="ECO:0000256" key="3">
    <source>
        <dbReference type="ARBA" id="ARBA00022679"/>
    </source>
</evidence>
<gene>
    <name evidence="6" type="primary">argJ</name>
    <name evidence="7" type="ORF">J2Z81_000694</name>
</gene>
<keyword evidence="5 6" id="KW-0012">Acyltransferase</keyword>
<dbReference type="GO" id="GO:0004358">
    <property type="term" value="F:L-glutamate N-acetyltransferase activity, acting on acetyl-L-ornithine as donor"/>
    <property type="evidence" value="ECO:0007669"/>
    <property type="project" value="UniProtKB-EC"/>
</dbReference>
<keyword evidence="3 6" id="KW-0808">Transferase</keyword>
<feature type="binding site" evidence="6">
    <location>
        <position position="159"/>
    </location>
    <ligand>
        <name>substrate</name>
    </ligand>
</feature>
<keyword evidence="6" id="KW-0963">Cytoplasm</keyword>
<comment type="subunit">
    <text evidence="2 6">Heterotetramer of two alpha and two beta chains.</text>
</comment>
<evidence type="ECO:0000313" key="8">
    <source>
        <dbReference type="Proteomes" id="UP001519294"/>
    </source>
</evidence>
<dbReference type="NCBIfam" id="NF003802">
    <property type="entry name" value="PRK05388.1"/>
    <property type="match status" value="1"/>
</dbReference>
<dbReference type="EC" id="2.3.1.1" evidence="6"/>
<feature type="binding site" evidence="6">
    <location>
        <position position="282"/>
    </location>
    <ligand>
        <name>substrate</name>
    </ligand>
</feature>
<feature type="chain" id="PRO_5044943514" description="Arginine biosynthesis bifunctional protein ArgJ alpha chain" evidence="6">
    <location>
        <begin position="1"/>
        <end position="195"/>
    </location>
</feature>
<feature type="chain" id="PRO_5044943513" description="Arginine biosynthesis bifunctional protein ArgJ beta chain" evidence="6">
    <location>
        <begin position="196"/>
        <end position="409"/>
    </location>
</feature>
<keyword evidence="8" id="KW-1185">Reference proteome</keyword>
<proteinExistence type="inferred from homology"/>
<dbReference type="EMBL" id="JAGIKX010000003">
    <property type="protein sequence ID" value="MBP2256752.1"/>
    <property type="molecule type" value="Genomic_DNA"/>
</dbReference>
<feature type="binding site" evidence="6">
    <location>
        <position position="185"/>
    </location>
    <ligand>
        <name>substrate</name>
    </ligand>
</feature>
<dbReference type="InterPro" id="IPR016117">
    <property type="entry name" value="ArgJ-like_dom_sf"/>
</dbReference>
<dbReference type="SUPFAM" id="SSF56266">
    <property type="entry name" value="DmpA/ArgJ-like"/>
    <property type="match status" value="1"/>
</dbReference>
<comment type="caution">
    <text evidence="7">The sequence shown here is derived from an EMBL/GenBank/DDBJ whole genome shotgun (WGS) entry which is preliminary data.</text>
</comment>
<dbReference type="Gene3D" id="3.30.2330.10">
    <property type="entry name" value="arginine biosynthesis bifunctional protein suprefamily"/>
    <property type="match status" value="1"/>
</dbReference>
<dbReference type="Proteomes" id="UP001519294">
    <property type="component" value="Unassembled WGS sequence"/>
</dbReference>
<keyword evidence="6" id="KW-0511">Multifunctional enzyme</keyword>
<evidence type="ECO:0000313" key="7">
    <source>
        <dbReference type="EMBL" id="MBP2256752.1"/>
    </source>
</evidence>
<comment type="subcellular location">
    <subcellularLocation>
        <location evidence="6">Cytoplasm</location>
    </subcellularLocation>
</comment>
<dbReference type="PANTHER" id="PTHR23100">
    <property type="entry name" value="ARGININE BIOSYNTHESIS BIFUNCTIONAL PROTEIN ARGJ"/>
    <property type="match status" value="1"/>
</dbReference>
<feature type="binding site" evidence="6">
    <location>
        <position position="409"/>
    </location>
    <ligand>
        <name>substrate</name>
    </ligand>
</feature>
<dbReference type="EC" id="2.3.1.35" evidence="6"/>
<comment type="function">
    <text evidence="6">Catalyzes two activities which are involved in the cyclic version of arginine biosynthesis: the synthesis of N-acetylglutamate from glutamate and acetyl-CoA as the acetyl donor, and of ornithine by transacetylation between N(2)-acetylornithine and glutamate.</text>
</comment>
<dbReference type="PANTHER" id="PTHR23100:SF0">
    <property type="entry name" value="ARGININE BIOSYNTHESIS BIFUNCTIONAL PROTEIN ARGJ, MITOCHONDRIAL"/>
    <property type="match status" value="1"/>
</dbReference>
<keyword evidence="6" id="KW-0055">Arginine biosynthesis</keyword>
<dbReference type="Pfam" id="PF01960">
    <property type="entry name" value="ArgJ"/>
    <property type="match status" value="1"/>
</dbReference>
<evidence type="ECO:0000256" key="4">
    <source>
        <dbReference type="ARBA" id="ARBA00022813"/>
    </source>
</evidence>
<organism evidence="7 8">
    <name type="scientific">Virgibacillus alimentarius</name>
    <dbReference type="NCBI Taxonomy" id="698769"/>
    <lineage>
        <taxon>Bacteria</taxon>
        <taxon>Bacillati</taxon>
        <taxon>Bacillota</taxon>
        <taxon>Bacilli</taxon>
        <taxon>Bacillales</taxon>
        <taxon>Bacillaceae</taxon>
        <taxon>Virgibacillus</taxon>
    </lineage>
</organism>
<dbReference type="InterPro" id="IPR042195">
    <property type="entry name" value="ArgJ_beta_C"/>
</dbReference>
<protein>
    <recommendedName>
        <fullName evidence="6">Arginine biosynthesis bifunctional protein ArgJ</fullName>
    </recommendedName>
    <domain>
        <recommendedName>
            <fullName evidence="6">Glutamate N-acetyltransferase</fullName>
            <ecNumber evidence="6">2.3.1.35</ecNumber>
        </recommendedName>
        <alternativeName>
            <fullName evidence="6">Ornithine acetyltransferase</fullName>
            <shortName evidence="6">OATase</shortName>
        </alternativeName>
        <alternativeName>
            <fullName evidence="6">Ornithine transacetylase</fullName>
        </alternativeName>
    </domain>
    <domain>
        <recommendedName>
            <fullName evidence="6">Amino-acid acetyltransferase</fullName>
            <ecNumber evidence="6">2.3.1.1</ecNumber>
        </recommendedName>
        <alternativeName>
            <fullName evidence="6">N-acetylglutamate synthase</fullName>
            <shortName evidence="6">AGSase</shortName>
        </alternativeName>
    </domain>
    <component>
        <recommendedName>
            <fullName evidence="6">Arginine biosynthesis bifunctional protein ArgJ alpha chain</fullName>
        </recommendedName>
    </component>
    <component>
        <recommendedName>
            <fullName evidence="6">Arginine biosynthesis bifunctional protein ArgJ beta chain</fullName>
        </recommendedName>
    </component>
</protein>
<keyword evidence="4 6" id="KW-0068">Autocatalytic cleavage</keyword>
<evidence type="ECO:0000256" key="6">
    <source>
        <dbReference type="HAMAP-Rule" id="MF_01106"/>
    </source>
</evidence>
<feature type="site" description="Cleavage; by autolysis" evidence="6">
    <location>
        <begin position="195"/>
        <end position="196"/>
    </location>
</feature>
<keyword evidence="6" id="KW-0028">Amino-acid biosynthesis</keyword>
<feature type="binding site" evidence="6">
    <location>
        <position position="196"/>
    </location>
    <ligand>
        <name>substrate</name>
    </ligand>
</feature>
<dbReference type="Gene3D" id="3.60.70.12">
    <property type="entry name" value="L-amino peptidase D-ALA esterase/amidase"/>
    <property type="match status" value="1"/>
</dbReference>
<comment type="similarity">
    <text evidence="1 6">Belongs to the ArgJ family.</text>
</comment>
<dbReference type="Gene3D" id="3.10.20.340">
    <property type="entry name" value="ArgJ beta chain, C-terminal domain"/>
    <property type="match status" value="1"/>
</dbReference>
<dbReference type="InterPro" id="IPR002813">
    <property type="entry name" value="Arg_biosynth_ArgJ"/>
</dbReference>
<dbReference type="CDD" id="cd02152">
    <property type="entry name" value="OAT"/>
    <property type="match status" value="1"/>
</dbReference>
<comment type="catalytic activity">
    <reaction evidence="6">
        <text>L-glutamate + acetyl-CoA = N-acetyl-L-glutamate + CoA + H(+)</text>
        <dbReference type="Rhea" id="RHEA:24292"/>
        <dbReference type="ChEBI" id="CHEBI:15378"/>
        <dbReference type="ChEBI" id="CHEBI:29985"/>
        <dbReference type="ChEBI" id="CHEBI:44337"/>
        <dbReference type="ChEBI" id="CHEBI:57287"/>
        <dbReference type="ChEBI" id="CHEBI:57288"/>
        <dbReference type="EC" id="2.3.1.1"/>
    </reaction>
</comment>
<evidence type="ECO:0000256" key="2">
    <source>
        <dbReference type="ARBA" id="ARBA00011475"/>
    </source>
</evidence>
<feature type="site" description="Involved in the stabilization of negative charge on the oxyanion by the formation of the oxyanion hole" evidence="6">
    <location>
        <position position="122"/>
    </location>
</feature>
<sequence>MMVIVEEKMKKIENGSIITPKGFQAAGLHSGVKRKRNDLGLIYCENPANAAAVYTLNVIQAAPLKITKESLSEAGKIQALIANSGNANACTGKQGEQDARMMRQVTAEKLNLPEHYVAVASTGIIGLDMPMNKIIPGIKQLHLEDTDRSAEDFNESILTTDLCTKSTCYQAKINGKTVTMAGSAKGSGMIEPNMGTMLAFITTDAVIEPPMLDLALKKVTNQTFNCITIDGDTSTNDMVLVMTSELAKNETLTPEHEDWDVFLELLNKTCEDLSKMIARDGEGATKLIEVEVNGASDNEQAGKVAKSVVGSSLVKTAVCGADANWGRIIAAIGYSDAVINPDTIDTFIGSIQLLKDSQPVPFSENEATNYLKEDTVTIVIDLKVGNGTGKAWGCDLTYDYVRINASYRS</sequence>
<feature type="site" description="Involved in the stabilization of negative charge on the oxyanion by the formation of the oxyanion hole" evidence="6">
    <location>
        <position position="123"/>
    </location>
</feature>
<reference evidence="7 8" key="1">
    <citation type="submission" date="2021-03" db="EMBL/GenBank/DDBJ databases">
        <title>Genomic Encyclopedia of Type Strains, Phase IV (KMG-IV): sequencing the most valuable type-strain genomes for metagenomic binning, comparative biology and taxonomic classification.</title>
        <authorList>
            <person name="Goeker M."/>
        </authorList>
    </citation>
    <scope>NUCLEOTIDE SEQUENCE [LARGE SCALE GENOMIC DNA]</scope>
    <source>
        <strain evidence="7 8">DSM 25790</strain>
    </source>
</reference>
<comment type="pathway">
    <text evidence="6">Amino-acid biosynthesis; L-arginine biosynthesis; N(2)-acetyl-L-ornithine from L-glutamate: step 1/4.</text>
</comment>
<dbReference type="HAMAP" id="MF_01106">
    <property type="entry name" value="ArgJ"/>
    <property type="match status" value="1"/>
</dbReference>